<name>Q22956_CAEEL</name>
<dbReference type="PIR" id="T29865">
    <property type="entry name" value="T29865"/>
</dbReference>
<dbReference type="PhylomeDB" id="Q22956"/>
<organism evidence="2 3">
    <name type="scientific">Caenorhabditis elegans</name>
    <dbReference type="NCBI Taxonomy" id="6239"/>
    <lineage>
        <taxon>Eukaryota</taxon>
        <taxon>Metazoa</taxon>
        <taxon>Ecdysozoa</taxon>
        <taxon>Nematoda</taxon>
        <taxon>Chromadorea</taxon>
        <taxon>Rhabditida</taxon>
        <taxon>Rhabditina</taxon>
        <taxon>Rhabditomorpha</taxon>
        <taxon>Rhabditoidea</taxon>
        <taxon>Rhabditidae</taxon>
        <taxon>Peloderinae</taxon>
        <taxon>Caenorhabditis</taxon>
    </lineage>
</organism>
<proteinExistence type="predicted"/>
<evidence type="ECO:0000313" key="2">
    <source>
        <dbReference type="EMBL" id="CCD62810.1"/>
    </source>
</evidence>
<evidence type="ECO:0000313" key="3">
    <source>
        <dbReference type="Proteomes" id="UP000001940"/>
    </source>
</evidence>
<evidence type="ECO:0000313" key="4">
    <source>
        <dbReference type="WormBase" id="F10G2.2"/>
    </source>
</evidence>
<evidence type="ECO:0000256" key="1">
    <source>
        <dbReference type="SAM" id="SignalP"/>
    </source>
</evidence>
<accession>Q22956</accession>
<keyword evidence="3" id="KW-1185">Reference proteome</keyword>
<dbReference type="WormBase" id="F10G2.2">
    <property type="protein sequence ID" value="CE09330"/>
    <property type="gene ID" value="WBGene00017363"/>
</dbReference>
<feature type="signal peptide" evidence="1">
    <location>
        <begin position="1"/>
        <end position="20"/>
    </location>
</feature>
<dbReference type="PaxDb" id="6239-F10G2.2"/>
<dbReference type="HOGENOM" id="CLU_2063606_0_0_1"/>
<dbReference type="UCSC" id="F10G2.2">
    <property type="organism name" value="c. elegans"/>
</dbReference>
<dbReference type="Bgee" id="WBGene00017363">
    <property type="expression patterns" value="Expressed in larva and 1 other cell type or tissue"/>
</dbReference>
<gene>
    <name evidence="2" type="ORF">CELE_F10G2.2</name>
    <name evidence="2 4" type="ORF">F10G2.2</name>
</gene>
<dbReference type="KEGG" id="cel:CELE_F10G2.2"/>
<keyword evidence="1" id="KW-0732">Signal</keyword>
<dbReference type="AlphaFoldDB" id="Q22956"/>
<dbReference type="InParanoid" id="Q22956"/>
<dbReference type="GeneID" id="184313"/>
<feature type="chain" id="PRO_5004201180" evidence="1">
    <location>
        <begin position="21"/>
        <end position="119"/>
    </location>
</feature>
<dbReference type="RefSeq" id="NP_504866.1">
    <property type="nucleotide sequence ID" value="NM_072465.3"/>
</dbReference>
<dbReference type="EMBL" id="BX284605">
    <property type="protein sequence ID" value="CCD62810.1"/>
    <property type="molecule type" value="Genomic_DNA"/>
</dbReference>
<protein>
    <submittedName>
        <fullName evidence="2">DUF19 domain-containing protein</fullName>
    </submittedName>
</protein>
<dbReference type="CTD" id="184313"/>
<sequence>MSSKSFLILTLFIAISKLEALICYEKNLGGEGVKTSDKIAACLSFFHAESRVASFGWKMSKITEKLNKESQNKEKYCEQVIDNTLGEEGILCLCFTNFCNTPITFDEFESQKVSLKKIE</sequence>
<dbReference type="Proteomes" id="UP000001940">
    <property type="component" value="Chromosome V"/>
</dbReference>
<reference evidence="2 3" key="1">
    <citation type="journal article" date="1998" name="Science">
        <title>Genome sequence of the nematode C. elegans: a platform for investigating biology.</title>
        <authorList>
            <consortium name="The C. elegans sequencing consortium"/>
            <person name="Sulson J.E."/>
            <person name="Waterston R."/>
        </authorList>
    </citation>
    <scope>NUCLEOTIDE SEQUENCE [LARGE SCALE GENOMIC DNA]</scope>
    <source>
        <strain evidence="2 3">Bristol N2</strain>
    </source>
</reference>
<dbReference type="AGR" id="WB:WBGene00017363"/>